<feature type="signal peptide" evidence="1">
    <location>
        <begin position="1"/>
        <end position="21"/>
    </location>
</feature>
<keyword evidence="3" id="KW-1185">Reference proteome</keyword>
<protein>
    <recommendedName>
        <fullName evidence="4">Tetratricopeptide repeat protein</fullName>
    </recommendedName>
</protein>
<evidence type="ECO:0000313" key="2">
    <source>
        <dbReference type="EMBL" id="PQJ14764.1"/>
    </source>
</evidence>
<dbReference type="InterPro" id="IPR011990">
    <property type="entry name" value="TPR-like_helical_dom_sf"/>
</dbReference>
<dbReference type="EMBL" id="MQVX01000001">
    <property type="protein sequence ID" value="PQJ14764.1"/>
    <property type="molecule type" value="Genomic_DNA"/>
</dbReference>
<dbReference type="OrthoDB" id="1150971at2"/>
<evidence type="ECO:0008006" key="4">
    <source>
        <dbReference type="Google" id="ProtNLM"/>
    </source>
</evidence>
<dbReference type="SUPFAM" id="SSF48452">
    <property type="entry name" value="TPR-like"/>
    <property type="match status" value="1"/>
</dbReference>
<dbReference type="RefSeq" id="WP_105000401.1">
    <property type="nucleotide sequence ID" value="NZ_MQVX01000001.1"/>
</dbReference>
<name>A0A2S7T533_9FLAO</name>
<dbReference type="Gene3D" id="1.25.40.10">
    <property type="entry name" value="Tetratricopeptide repeat domain"/>
    <property type="match status" value="1"/>
</dbReference>
<dbReference type="Proteomes" id="UP000239366">
    <property type="component" value="Unassembled WGS sequence"/>
</dbReference>
<accession>A0A2S7T533</accession>
<feature type="chain" id="PRO_5015484645" description="Tetratricopeptide repeat protein" evidence="1">
    <location>
        <begin position="22"/>
        <end position="210"/>
    </location>
</feature>
<keyword evidence="1" id="KW-0732">Signal</keyword>
<sequence length="210" mass="23830">MKNQFYLFFLLATLSLSPVLAQTAYDKGMQKAFTLWQEGKEVDAANLFERIAQAEMDNWLPHYYVSTINTIHSFGIKDEKQLMQQLQKAQEYLDIAKRLSPDNAEILVQQAMINTAYIAYDGQTYGMTLSGKNTQLYSKALQLDPENPRVILSKAEWDMGSARYFGKDTAPYCADVEKAIGLFSTFKPAEKYAPSYGEERAKQVLEACKS</sequence>
<reference evidence="3" key="1">
    <citation type="submission" date="2016-11" db="EMBL/GenBank/DDBJ databases">
        <title>Trade-off between light-utilization and light-protection in marine flavobacteria.</title>
        <authorList>
            <person name="Kumagai Y."/>
            <person name="Yoshizawa S."/>
            <person name="Kogure K."/>
        </authorList>
    </citation>
    <scope>NUCLEOTIDE SEQUENCE [LARGE SCALE GENOMIC DNA]</scope>
    <source>
        <strain evidence="3">SG-18</strain>
    </source>
</reference>
<gene>
    <name evidence="2" type="ORF">BST99_02525</name>
</gene>
<evidence type="ECO:0000256" key="1">
    <source>
        <dbReference type="SAM" id="SignalP"/>
    </source>
</evidence>
<proteinExistence type="predicted"/>
<dbReference type="AlphaFoldDB" id="A0A2S7T533"/>
<organism evidence="2 3">
    <name type="scientific">Aureicoccus marinus</name>
    <dbReference type="NCBI Taxonomy" id="754435"/>
    <lineage>
        <taxon>Bacteria</taxon>
        <taxon>Pseudomonadati</taxon>
        <taxon>Bacteroidota</taxon>
        <taxon>Flavobacteriia</taxon>
        <taxon>Flavobacteriales</taxon>
        <taxon>Flavobacteriaceae</taxon>
        <taxon>Aureicoccus</taxon>
    </lineage>
</organism>
<comment type="caution">
    <text evidence="2">The sequence shown here is derived from an EMBL/GenBank/DDBJ whole genome shotgun (WGS) entry which is preliminary data.</text>
</comment>
<evidence type="ECO:0000313" key="3">
    <source>
        <dbReference type="Proteomes" id="UP000239366"/>
    </source>
</evidence>